<evidence type="ECO:0000313" key="1">
    <source>
        <dbReference type="EMBL" id="BAO18956.1"/>
    </source>
</evidence>
<reference evidence="1" key="1">
    <citation type="journal article" date="2014" name="Microbiology">
        <title>A 2,4-dichlorophenoxyacetic acid degradation plasmid pM7012 discloses distribution of an unclassified megaplasmid group across bacterial species.</title>
        <authorList>
            <person name="Sakai Y."/>
            <person name="Ogawa N."/>
            <person name="Shimomura Y."/>
            <person name="Fujii T."/>
        </authorList>
    </citation>
    <scope>NUCLEOTIDE SEQUENCE</scope>
    <source>
        <strain evidence="1">M701</strain>
    </source>
</reference>
<name>V5YPW9_9BURK</name>
<keyword evidence="1" id="KW-0614">Plasmid</keyword>
<dbReference type="AlphaFoldDB" id="V5YPW9"/>
<organism evidence="1">
    <name type="scientific">Burkholderia sp. M701</name>
    <dbReference type="NCBI Taxonomy" id="326454"/>
    <lineage>
        <taxon>Bacteria</taxon>
        <taxon>Pseudomonadati</taxon>
        <taxon>Pseudomonadota</taxon>
        <taxon>Betaproteobacteria</taxon>
        <taxon>Burkholderiales</taxon>
        <taxon>Burkholderiaceae</taxon>
        <taxon>Burkholderia</taxon>
    </lineage>
</organism>
<protein>
    <submittedName>
        <fullName evidence="1">Uncharacterized protein</fullName>
    </submittedName>
</protein>
<reference evidence="1" key="2">
    <citation type="submission" date="2024-06" db="EMBL/GenBank/DDBJ databases">
        <authorList>
            <person name="Sakai Y."/>
            <person name="Fujii T."/>
        </authorList>
    </citation>
    <scope>NUCLEOTIDE SEQUENCE</scope>
    <source>
        <strain evidence="1">M701</strain>
        <plasmid evidence="1">pM7012</plasmid>
    </source>
</reference>
<proteinExistence type="predicted"/>
<accession>V5YPW9</accession>
<sequence length="268" mass="29655">MSESFKLFRPTSGRLMIRETTDAFALVGVLHFPPEFEIKEAASYMLMMLGDHIEVISNVIDDGLPDSMVGNGIGYAIQAQCWRSTGAAGTLTVRFFKAFPESNGWVVFGPSMLPIVSMDHFNRSHAWLDVSAGKFFGIQAPFDAVGEAIASTLTSYAVWPDVEGDLYAVPAIESTWRPVYLRHALLLAGLGAGEISLDDFREAIREDREVFQIRQLSPDMNYARYLARLRDRGGVIEIGVRSAADLDRADLLAKEVIREVMPEEFAAA</sequence>
<dbReference type="EMBL" id="AB853026">
    <property type="protein sequence ID" value="BAO18956.1"/>
    <property type="molecule type" value="Genomic_DNA"/>
</dbReference>
<geneLocation type="plasmid" evidence="1">
    <name>pM7012</name>
</geneLocation>
<dbReference type="RefSeq" id="WP_023842499.1">
    <property type="nucleotide sequence ID" value="NC_022995.1"/>
</dbReference>